<reference evidence="6 7" key="1">
    <citation type="submission" date="2020-08" db="EMBL/GenBank/DDBJ databases">
        <title>Genomic Encyclopedia of Type Strains, Phase IV (KMG-IV): sequencing the most valuable type-strain genomes for metagenomic binning, comparative biology and taxonomic classification.</title>
        <authorList>
            <person name="Goeker M."/>
        </authorList>
    </citation>
    <scope>NUCLEOTIDE SEQUENCE [LARGE SCALE GENOMIC DNA]</scope>
    <source>
        <strain evidence="6 7">DSM 23562</strain>
    </source>
</reference>
<sequence>MDAFLTTPDKKNLLTKLPSLRWDGGVTGLPELVVESERRLQPFLGVGAALTDSSAWLLMQAMDAKIRQATLKALFDSKTGNGFAVLRVCVGASDFNHDGSYTYCDTPDPTLAAFTIEREKRFLVPLLKEIKKIQPKLTLIASPWTAPAWMKTGKSLNGGWLEWAHYGTYAQYLVKYLKAMAAEGIAFDYLTPQNEPRHESTSYPSLRMEPADQARFIGEHLGPALKQASLPTKILCWDHNWDGIDFPLAVLADDKARAFTTGVAFHGYGGEVSAQAKIQAAYPEKEIHFTESSGGDWAKDFGGNIRWDLTNLLLGSVRYGARSVLKWNLVLDEHHGPQNGGCKDCRGIVTLDRKTGQITKNEEFYAFGHLGRFVPPGSHHLASTPLPELPAAAFIRPDGQHVLACCAEKETRFTLRHQSRATTVKVPAGAALTLIWK</sequence>
<evidence type="ECO:0000259" key="5">
    <source>
        <dbReference type="Pfam" id="PF02055"/>
    </source>
</evidence>
<dbReference type="InterPro" id="IPR013780">
    <property type="entry name" value="Glyco_hydro_b"/>
</dbReference>
<accession>A0A7W9SPS8</accession>
<keyword evidence="3 4" id="KW-0378">Hydrolase</keyword>
<dbReference type="Pfam" id="PF02055">
    <property type="entry name" value="Glyco_hydro_30"/>
    <property type="match status" value="1"/>
</dbReference>
<dbReference type="EMBL" id="JACHGW010000002">
    <property type="protein sequence ID" value="MBB6050607.1"/>
    <property type="molecule type" value="Genomic_DNA"/>
</dbReference>
<organism evidence="6 7">
    <name type="scientific">Armatimonas rosea</name>
    <dbReference type="NCBI Taxonomy" id="685828"/>
    <lineage>
        <taxon>Bacteria</taxon>
        <taxon>Bacillati</taxon>
        <taxon>Armatimonadota</taxon>
        <taxon>Armatimonadia</taxon>
        <taxon>Armatimonadales</taxon>
        <taxon>Armatimonadaceae</taxon>
        <taxon>Armatimonas</taxon>
    </lineage>
</organism>
<keyword evidence="4 6" id="KW-0326">Glycosidase</keyword>
<dbReference type="PANTHER" id="PTHR11069">
    <property type="entry name" value="GLUCOSYLCERAMIDASE"/>
    <property type="match status" value="1"/>
</dbReference>
<keyword evidence="2" id="KW-0732">Signal</keyword>
<dbReference type="GO" id="GO:0004348">
    <property type="term" value="F:glucosylceramidase activity"/>
    <property type="evidence" value="ECO:0007669"/>
    <property type="project" value="UniProtKB-EC"/>
</dbReference>
<dbReference type="GO" id="GO:0006680">
    <property type="term" value="P:glucosylceramide catabolic process"/>
    <property type="evidence" value="ECO:0007669"/>
    <property type="project" value="TreeGrafter"/>
</dbReference>
<comment type="similarity">
    <text evidence="1 4">Belongs to the glycosyl hydrolase 30 family.</text>
</comment>
<evidence type="ECO:0000256" key="4">
    <source>
        <dbReference type="RuleBase" id="RU361188"/>
    </source>
</evidence>
<dbReference type="Gene3D" id="3.20.20.80">
    <property type="entry name" value="Glycosidases"/>
    <property type="match status" value="1"/>
</dbReference>
<protein>
    <submittedName>
        <fullName evidence="6">Glucosylceramidase</fullName>
        <ecNumber evidence="6">3.2.1.45</ecNumber>
    </submittedName>
</protein>
<evidence type="ECO:0000313" key="6">
    <source>
        <dbReference type="EMBL" id="MBB6050607.1"/>
    </source>
</evidence>
<dbReference type="Proteomes" id="UP000520814">
    <property type="component" value="Unassembled WGS sequence"/>
</dbReference>
<dbReference type="InterPro" id="IPR033453">
    <property type="entry name" value="Glyco_hydro_30_TIM-barrel"/>
</dbReference>
<dbReference type="RefSeq" id="WP_184195888.1">
    <property type="nucleotide sequence ID" value="NZ_JACHGW010000002.1"/>
</dbReference>
<evidence type="ECO:0000256" key="1">
    <source>
        <dbReference type="ARBA" id="ARBA00005382"/>
    </source>
</evidence>
<dbReference type="AlphaFoldDB" id="A0A7W9SPS8"/>
<name>A0A7W9SPS8_ARMRO</name>
<dbReference type="EC" id="3.2.1.45" evidence="6"/>
<evidence type="ECO:0000313" key="7">
    <source>
        <dbReference type="Proteomes" id="UP000520814"/>
    </source>
</evidence>
<evidence type="ECO:0000256" key="2">
    <source>
        <dbReference type="ARBA" id="ARBA00022729"/>
    </source>
</evidence>
<dbReference type="InterPro" id="IPR001139">
    <property type="entry name" value="Glyco_hydro_30"/>
</dbReference>
<dbReference type="Gene3D" id="2.60.40.1180">
    <property type="entry name" value="Golgi alpha-mannosidase II"/>
    <property type="match status" value="1"/>
</dbReference>
<feature type="domain" description="Glycosyl hydrolase family 30 TIM-barrel" evidence="5">
    <location>
        <begin position="45"/>
        <end position="374"/>
    </location>
</feature>
<proteinExistence type="inferred from homology"/>
<dbReference type="GO" id="GO:0016020">
    <property type="term" value="C:membrane"/>
    <property type="evidence" value="ECO:0007669"/>
    <property type="project" value="GOC"/>
</dbReference>
<evidence type="ECO:0000256" key="3">
    <source>
        <dbReference type="ARBA" id="ARBA00022801"/>
    </source>
</evidence>
<keyword evidence="7" id="KW-1185">Reference proteome</keyword>
<dbReference type="InterPro" id="IPR017853">
    <property type="entry name" value="GH"/>
</dbReference>
<gene>
    <name evidence="6" type="ORF">HNQ39_002398</name>
</gene>
<dbReference type="SUPFAM" id="SSF51445">
    <property type="entry name" value="(Trans)glycosidases"/>
    <property type="match status" value="1"/>
</dbReference>
<comment type="caution">
    <text evidence="6">The sequence shown here is derived from an EMBL/GenBank/DDBJ whole genome shotgun (WGS) entry which is preliminary data.</text>
</comment>
<dbReference type="PANTHER" id="PTHR11069:SF23">
    <property type="entry name" value="LYSOSOMAL ACID GLUCOSYLCERAMIDASE"/>
    <property type="match status" value="1"/>
</dbReference>